<gene>
    <name evidence="1" type="ORF">KZJ38_07160</name>
</gene>
<keyword evidence="2" id="KW-1185">Reference proteome</keyword>
<reference evidence="1 2" key="1">
    <citation type="submission" date="2021-07" db="EMBL/GenBank/DDBJ databases">
        <title>Paraburkholderia edwinii protects Aspergillus sp. from phenazines by acting as a toxin sponge.</title>
        <authorList>
            <person name="Dahlstrom K.M."/>
            <person name="Newman D.K."/>
        </authorList>
    </citation>
    <scope>NUCLEOTIDE SEQUENCE [LARGE SCALE GENOMIC DNA]</scope>
    <source>
        <strain evidence="1 2">Pe01</strain>
    </source>
</reference>
<protein>
    <recommendedName>
        <fullName evidence="3">IrrE N-terminal-like domain-containing protein</fullName>
    </recommendedName>
</protein>
<dbReference type="Proteomes" id="UP000826462">
    <property type="component" value="Chromosome 1"/>
</dbReference>
<sequence length="234" mass="26252">MPTAVFEQLLPGLPRPLRRLVGAIEDRAGLSIDATPHGERMACDFGRHRAVIQVPDGGPPRDSASVYHELLHLKRYFVDDIPKLVYCDDAHEFESDADARLPQLFERLDNQIEHLFIVPHELARYRGARRYWAGRLHALLGDPRLSDDGVLVVWTFVHRVLGDDLLADTAQARVDQRGLGEACVRFGRAVDESKEAATLFLFETFSPGTLPRACLEYFARQQEIALASVKRAAG</sequence>
<accession>A0ABX8UM54</accession>
<name>A0ABX8UM54_9BURK</name>
<proteinExistence type="predicted"/>
<dbReference type="EMBL" id="CP080095">
    <property type="protein sequence ID" value="QYD70083.1"/>
    <property type="molecule type" value="Genomic_DNA"/>
</dbReference>
<evidence type="ECO:0000313" key="1">
    <source>
        <dbReference type="EMBL" id="QYD70083.1"/>
    </source>
</evidence>
<evidence type="ECO:0008006" key="3">
    <source>
        <dbReference type="Google" id="ProtNLM"/>
    </source>
</evidence>
<evidence type="ECO:0000313" key="2">
    <source>
        <dbReference type="Proteomes" id="UP000826462"/>
    </source>
</evidence>
<organism evidence="1 2">
    <name type="scientific">Paraburkholderia edwinii</name>
    <dbReference type="NCBI Taxonomy" id="2861782"/>
    <lineage>
        <taxon>Bacteria</taxon>
        <taxon>Pseudomonadati</taxon>
        <taxon>Pseudomonadota</taxon>
        <taxon>Betaproteobacteria</taxon>
        <taxon>Burkholderiales</taxon>
        <taxon>Burkholderiaceae</taxon>
        <taxon>Paraburkholderia</taxon>
    </lineage>
</organism>
<dbReference type="RefSeq" id="WP_219799410.1">
    <property type="nucleotide sequence ID" value="NZ_CP080095.1"/>
</dbReference>